<protein>
    <recommendedName>
        <fullName evidence="1">F-box domain-containing protein</fullName>
    </recommendedName>
</protein>
<accession>A0A8H5GS91</accession>
<gene>
    <name evidence="2" type="ORF">D9758_001263</name>
</gene>
<evidence type="ECO:0000313" key="2">
    <source>
        <dbReference type="EMBL" id="KAF5370018.1"/>
    </source>
</evidence>
<dbReference type="InterPro" id="IPR001810">
    <property type="entry name" value="F-box_dom"/>
</dbReference>
<comment type="caution">
    <text evidence="2">The sequence shown here is derived from an EMBL/GenBank/DDBJ whole genome shotgun (WGS) entry which is preliminary data.</text>
</comment>
<name>A0A8H5GS91_9AGAR</name>
<dbReference type="AlphaFoldDB" id="A0A8H5GS91"/>
<sequence length="320" mass="35248">MSLNRLPPEIHDILCLHLPSSHLAALSLSCSHFYNIVQRHLYRDIHITPAFHNLAVVPTLAAKPALARHVRSFSISLASQSSVLLAYYRQLARALSHMTGLSSLSLFVDPSASWVLRGVQAKWLAAFACSFPFDSHVAAFLKTTPALLRLEVDPESQAYFNPEDASIIPHLEQFRGSSQVAQAIVPGRPVHSVFITSGELTDVVAHLADSVSNVSILEATISSSPAPLLHLISERLPHVTHLRITYNSSEAPDTAFYEDVGSALDAFPRLQTFEFSGMHWGSLKNNEISSEQNSSELQQTDAPSFETIDVDIDSEFFTDY</sequence>
<feature type="domain" description="F-box" evidence="1">
    <location>
        <begin position="1"/>
        <end position="45"/>
    </location>
</feature>
<evidence type="ECO:0000313" key="3">
    <source>
        <dbReference type="Proteomes" id="UP000559256"/>
    </source>
</evidence>
<proteinExistence type="predicted"/>
<dbReference type="PROSITE" id="PS50181">
    <property type="entry name" value="FBOX"/>
    <property type="match status" value="1"/>
</dbReference>
<keyword evidence="3" id="KW-1185">Reference proteome</keyword>
<dbReference type="EMBL" id="JAACJM010000012">
    <property type="protein sequence ID" value="KAF5370018.1"/>
    <property type="molecule type" value="Genomic_DNA"/>
</dbReference>
<evidence type="ECO:0000259" key="1">
    <source>
        <dbReference type="PROSITE" id="PS50181"/>
    </source>
</evidence>
<dbReference type="OrthoDB" id="613763at2759"/>
<dbReference type="PROSITE" id="PS51257">
    <property type="entry name" value="PROKAR_LIPOPROTEIN"/>
    <property type="match status" value="1"/>
</dbReference>
<dbReference type="Proteomes" id="UP000559256">
    <property type="component" value="Unassembled WGS sequence"/>
</dbReference>
<organism evidence="2 3">
    <name type="scientific">Tetrapyrgos nigripes</name>
    <dbReference type="NCBI Taxonomy" id="182062"/>
    <lineage>
        <taxon>Eukaryota</taxon>
        <taxon>Fungi</taxon>
        <taxon>Dikarya</taxon>
        <taxon>Basidiomycota</taxon>
        <taxon>Agaricomycotina</taxon>
        <taxon>Agaricomycetes</taxon>
        <taxon>Agaricomycetidae</taxon>
        <taxon>Agaricales</taxon>
        <taxon>Marasmiineae</taxon>
        <taxon>Marasmiaceae</taxon>
        <taxon>Tetrapyrgos</taxon>
    </lineage>
</organism>
<reference evidence="2 3" key="1">
    <citation type="journal article" date="2020" name="ISME J.">
        <title>Uncovering the hidden diversity of litter-decomposition mechanisms in mushroom-forming fungi.</title>
        <authorList>
            <person name="Floudas D."/>
            <person name="Bentzer J."/>
            <person name="Ahren D."/>
            <person name="Johansson T."/>
            <person name="Persson P."/>
            <person name="Tunlid A."/>
        </authorList>
    </citation>
    <scope>NUCLEOTIDE SEQUENCE [LARGE SCALE GENOMIC DNA]</scope>
    <source>
        <strain evidence="2 3">CBS 291.85</strain>
    </source>
</reference>